<dbReference type="InterPro" id="IPR001846">
    <property type="entry name" value="VWF_type-D"/>
</dbReference>
<feature type="non-terminal residue" evidence="2">
    <location>
        <position position="1"/>
    </location>
</feature>
<evidence type="ECO:0000313" key="3">
    <source>
        <dbReference type="Proteomes" id="UP000765507"/>
    </source>
</evidence>
<organism evidence="2 3">
    <name type="scientific">Chelydra serpentina</name>
    <name type="common">Snapping turtle</name>
    <name type="synonym">Testudo serpentina</name>
    <dbReference type="NCBI Taxonomy" id="8475"/>
    <lineage>
        <taxon>Eukaryota</taxon>
        <taxon>Metazoa</taxon>
        <taxon>Chordata</taxon>
        <taxon>Craniata</taxon>
        <taxon>Vertebrata</taxon>
        <taxon>Euteleostomi</taxon>
        <taxon>Archelosauria</taxon>
        <taxon>Testudinata</taxon>
        <taxon>Testudines</taxon>
        <taxon>Cryptodira</taxon>
        <taxon>Durocryptodira</taxon>
        <taxon>Americhelydia</taxon>
        <taxon>Chelydroidea</taxon>
        <taxon>Chelydridae</taxon>
        <taxon>Chelydra</taxon>
    </lineage>
</organism>
<dbReference type="OrthoDB" id="6236007at2759"/>
<proteinExistence type="predicted"/>
<sequence length="100" mass="11093">EGDKSILCEALEAYENACRKHGVTVDDWRTPSSCDVCETLKCRSKETCRTEDGRTSCVPNYMGTCLGSGDMHYQTFDGLKFDFQGTCTYTQAKYCGSDAT</sequence>
<dbReference type="Pfam" id="PF00094">
    <property type="entry name" value="VWD"/>
    <property type="match status" value="1"/>
</dbReference>
<dbReference type="InterPro" id="IPR052749">
    <property type="entry name" value="Alpha-tectorin"/>
</dbReference>
<dbReference type="PANTHER" id="PTHR46160:SF9">
    <property type="entry name" value="PROTEIN PRY2-RELATED"/>
    <property type="match status" value="1"/>
</dbReference>
<evidence type="ECO:0000259" key="1">
    <source>
        <dbReference type="PROSITE" id="PS51233"/>
    </source>
</evidence>
<protein>
    <recommendedName>
        <fullName evidence="1">VWFD domain-containing protein</fullName>
    </recommendedName>
</protein>
<dbReference type="Proteomes" id="UP000765507">
    <property type="component" value="Unassembled WGS sequence"/>
</dbReference>
<dbReference type="AlphaFoldDB" id="A0A8T1RWM2"/>
<name>A0A8T1RWM2_CHESE</name>
<feature type="domain" description="VWFD" evidence="1">
    <location>
        <begin position="63"/>
        <end position="100"/>
    </location>
</feature>
<keyword evidence="3" id="KW-1185">Reference proteome</keyword>
<dbReference type="Pfam" id="PF08742">
    <property type="entry name" value="C8"/>
    <property type="match status" value="1"/>
</dbReference>
<dbReference type="EMBL" id="JAHGAV010003075">
    <property type="protein sequence ID" value="KAG6920990.1"/>
    <property type="molecule type" value="Genomic_DNA"/>
</dbReference>
<reference evidence="2 3" key="1">
    <citation type="journal article" date="2020" name="G3 (Bethesda)">
        <title>Draft Genome of the Common Snapping Turtle, Chelydra serpentina, a Model for Phenotypic Plasticity in Reptiles.</title>
        <authorList>
            <person name="Das D."/>
            <person name="Singh S.K."/>
            <person name="Bierstedt J."/>
            <person name="Erickson A."/>
            <person name="Galli G.L.J."/>
            <person name="Crossley D.A. 2nd"/>
            <person name="Rhen T."/>
        </authorList>
    </citation>
    <scope>NUCLEOTIDE SEQUENCE [LARGE SCALE GENOMIC DNA]</scope>
    <source>
        <strain evidence="2">KW</strain>
    </source>
</reference>
<gene>
    <name evidence="2" type="ORF">G0U57_011628</name>
</gene>
<dbReference type="PANTHER" id="PTHR46160">
    <property type="entry name" value="ALPHA-TECTORIN-RELATED"/>
    <property type="match status" value="1"/>
</dbReference>
<dbReference type="InterPro" id="IPR014853">
    <property type="entry name" value="VWF/SSPO/ZAN-like_Cys-rich_dom"/>
</dbReference>
<comment type="caution">
    <text evidence="2">The sequence shown here is derived from an EMBL/GenBank/DDBJ whole genome shotgun (WGS) entry which is preliminary data.</text>
</comment>
<accession>A0A8T1RWM2</accession>
<feature type="non-terminal residue" evidence="2">
    <location>
        <position position="100"/>
    </location>
</feature>
<dbReference type="PROSITE" id="PS51233">
    <property type="entry name" value="VWFD"/>
    <property type="match status" value="1"/>
</dbReference>
<evidence type="ECO:0000313" key="2">
    <source>
        <dbReference type="EMBL" id="KAG6920990.1"/>
    </source>
</evidence>